<sequence>MGEEYDSRYETIEGDHQVMSKPALSAEPSSETPSLEIIERVASLEETDPLALPPLYDTIDPDALDSLVQSSAADGARTESTIRFTYCGYDVRVGADGGVVVSE</sequence>
<gene>
    <name evidence="3" type="ordered locus">Htur_0659</name>
</gene>
<dbReference type="STRING" id="543526.Htur_0659"/>
<name>D2RWG7_HALTV</name>
<evidence type="ECO:0000259" key="2">
    <source>
        <dbReference type="Pfam" id="PF18545"/>
    </source>
</evidence>
<feature type="region of interest" description="Disordered" evidence="1">
    <location>
        <begin position="1"/>
        <end position="33"/>
    </location>
</feature>
<dbReference type="EMBL" id="CP001860">
    <property type="protein sequence ID" value="ADB59556.1"/>
    <property type="molecule type" value="Genomic_DNA"/>
</dbReference>
<evidence type="ECO:0000256" key="1">
    <source>
        <dbReference type="SAM" id="MobiDB-lite"/>
    </source>
</evidence>
<dbReference type="KEGG" id="htu:Htur_0659"/>
<dbReference type="InterPro" id="IPR040624">
    <property type="entry name" value="HalOD1"/>
</dbReference>
<feature type="compositionally biased region" description="Basic and acidic residues" evidence="1">
    <location>
        <begin position="1"/>
        <end position="18"/>
    </location>
</feature>
<protein>
    <recommendedName>
        <fullName evidence="2">Halobacterial output domain-containing protein</fullName>
    </recommendedName>
</protein>
<proteinExistence type="predicted"/>
<evidence type="ECO:0000313" key="3">
    <source>
        <dbReference type="EMBL" id="ADB59556.1"/>
    </source>
</evidence>
<accession>D2RWG7</accession>
<feature type="domain" description="Halobacterial output" evidence="2">
    <location>
        <begin position="30"/>
        <end position="102"/>
    </location>
</feature>
<dbReference type="Pfam" id="PF18545">
    <property type="entry name" value="HalOD1"/>
    <property type="match status" value="1"/>
</dbReference>
<evidence type="ECO:0000313" key="4">
    <source>
        <dbReference type="Proteomes" id="UP000001903"/>
    </source>
</evidence>
<dbReference type="HOGENOM" id="CLU_159738_1_2_2"/>
<keyword evidence="4" id="KW-1185">Reference proteome</keyword>
<dbReference type="eggNOG" id="arCOG08928">
    <property type="taxonomic scope" value="Archaea"/>
</dbReference>
<organism evidence="3 4">
    <name type="scientific">Haloterrigena turkmenica (strain ATCC 51198 / DSM 5511 / JCM 9101 / NCIMB 13204 / VKM B-1734 / 4k)</name>
    <name type="common">Halococcus turkmenicus</name>
    <dbReference type="NCBI Taxonomy" id="543526"/>
    <lineage>
        <taxon>Archaea</taxon>
        <taxon>Methanobacteriati</taxon>
        <taxon>Methanobacteriota</taxon>
        <taxon>Stenosarchaea group</taxon>
        <taxon>Halobacteria</taxon>
        <taxon>Halobacteriales</taxon>
        <taxon>Natrialbaceae</taxon>
        <taxon>Haloterrigena</taxon>
    </lineage>
</organism>
<reference evidence="3 4" key="1">
    <citation type="journal article" date="2010" name="Stand. Genomic Sci.">
        <title>Complete genome sequence of Haloterrigena turkmenica type strain (4k).</title>
        <authorList>
            <person name="Saunders E."/>
            <person name="Tindall B.J."/>
            <person name="Fahnrich R."/>
            <person name="Lapidus A."/>
            <person name="Copeland A."/>
            <person name="Del Rio T.G."/>
            <person name="Lucas S."/>
            <person name="Chen F."/>
            <person name="Tice H."/>
            <person name="Cheng J.F."/>
            <person name="Han C."/>
            <person name="Detter J.C."/>
            <person name="Bruce D."/>
            <person name="Goodwin L."/>
            <person name="Chain P."/>
            <person name="Pitluck S."/>
            <person name="Pati A."/>
            <person name="Ivanova N."/>
            <person name="Mavromatis K."/>
            <person name="Chen A."/>
            <person name="Palaniappan K."/>
            <person name="Land M."/>
            <person name="Hauser L."/>
            <person name="Chang Y.J."/>
            <person name="Jeffries C.D."/>
            <person name="Brettin T."/>
            <person name="Rohde M."/>
            <person name="Goker M."/>
            <person name="Bristow J."/>
            <person name="Eisen J.A."/>
            <person name="Markowitz V."/>
            <person name="Hugenholtz P."/>
            <person name="Klenk H.P."/>
            <person name="Kyrpides N.C."/>
        </authorList>
    </citation>
    <scope>NUCLEOTIDE SEQUENCE [LARGE SCALE GENOMIC DNA]</scope>
    <source>
        <strain evidence="4">ATCC 51198 / DSM 5511 / JCM 9101 / NCIMB 13204 / VKM B-1734 / 4k</strain>
    </source>
</reference>
<dbReference type="AlphaFoldDB" id="D2RWG7"/>
<dbReference type="Proteomes" id="UP000001903">
    <property type="component" value="Chromosome"/>
</dbReference>